<accession>A0A9E9LZK1</accession>
<dbReference type="EMBL" id="CP098242">
    <property type="protein sequence ID" value="WAW10447.1"/>
    <property type="molecule type" value="Genomic_DNA"/>
</dbReference>
<gene>
    <name evidence="2" type="ORF">NB640_01950</name>
</gene>
<evidence type="ECO:0000313" key="2">
    <source>
        <dbReference type="EMBL" id="WAW10447.1"/>
    </source>
</evidence>
<dbReference type="Pfam" id="PF03993">
    <property type="entry name" value="DUF349"/>
    <property type="match status" value="2"/>
</dbReference>
<dbReference type="AlphaFoldDB" id="A0A9E9LZK1"/>
<keyword evidence="3" id="KW-1185">Reference proteome</keyword>
<evidence type="ECO:0000256" key="1">
    <source>
        <dbReference type="SAM" id="Coils"/>
    </source>
</evidence>
<evidence type="ECO:0000313" key="3">
    <source>
        <dbReference type="Proteomes" id="UP001156215"/>
    </source>
</evidence>
<dbReference type="InterPro" id="IPR007139">
    <property type="entry name" value="DUF349"/>
</dbReference>
<proteinExistence type="predicted"/>
<dbReference type="KEGG" id="ovb:NB640_01950"/>
<keyword evidence="1" id="KW-0175">Coiled coil</keyword>
<protein>
    <submittedName>
        <fullName evidence="2">DUF349 domain-containing protein</fullName>
    </submittedName>
</protein>
<name>A0A9E9LZK1_9BURK</name>
<sequence>MFNFLLQRFGKKQPDSISFSEEKKNARQAAANEVRQAAIRQAEALPDDENEAAAFILQSSSADARFIAAQKVHSKVLLQQIRNALRNTDRRVTRLVQSRLDALSQREKQQEQILACVDLANHLKNEVHLLPNLVADLDRQWDTVKKADADDAGLVRQYEAIRDAIRQRLTDQAALQREVMDTLSALLQLEEEEAALTPPEREARLTVLLALSENRVQSREWTALPRHLINDVDEAKERLAGNTQQHRQNHEALAVRIEMLAAWESADLSTLTLKDLQQQWRAFPVGNDDERLSDLQARFDALAARVSRDDRQEHEKTGQKLSSTEIESLFVYSLSLMKKAIEEGSVREATQQSERITHLDFSVFEPSFEQKAMLVQLRSELRNLADWARWGGHASREQLLRIVEALPGKNYPLEELAAAVVDAREKWKALNESSGMASKSQWQQFDAACNHAYEPVMEYARSQAVAREQNKEKAQALVDSAREILSTLKLPPEENEMNWRSLVEYQRQVQRTWQQIGPITRKEKKRLNAELDAVMRPLDELLKEETKIQVQRRKELIEEVRNLEPQDKKSGRMARQLQEKWQERARAFPLDSREDEKLWQQFRSASEAIFAHRSKLNEVAEKERLDSLREKEKLCENLETNLAETVGKIQQALREADGQWRGAGPVPKEQEGVIQERYNAAVEALLSRMRTMQEEEKNRRIAALIEKLSICQKGENALPDQPELADELKSLWESQPSDEWKKMLRPRFDAALNALAARDAAYVEALKSRQSHLSEQLLRLEIAAAIDSPPEFAEKRRQVQLEVLKDSLSGNRNVSSHDQLNALCILPVLTDPLSADRIIRLVKKIKGA</sequence>
<feature type="coiled-coil region" evidence="1">
    <location>
        <begin position="628"/>
        <end position="695"/>
    </location>
</feature>
<reference evidence="2" key="1">
    <citation type="journal article" date="2022" name="Front. Microbiol.">
        <title>New perspectives on an old grouping: The genomic and phenotypic variability of Oxalobacter formigenes and the implications for calcium oxalate stone prevention.</title>
        <authorList>
            <person name="Chmiel J.A."/>
            <person name="Carr C."/>
            <person name="Stuivenberg G.A."/>
            <person name="Venema R."/>
            <person name="Chanyi R.M."/>
            <person name="Al K.F."/>
            <person name="Giguere D."/>
            <person name="Say H."/>
            <person name="Akouris P.P."/>
            <person name="Dominguez Romero S.A."/>
            <person name="Kwong A."/>
            <person name="Tai V."/>
            <person name="Koval S.F."/>
            <person name="Razvi H."/>
            <person name="Bjazevic J."/>
            <person name="Burton J.P."/>
        </authorList>
    </citation>
    <scope>NUCLEOTIDE SEQUENCE</scope>
    <source>
        <strain evidence="2">WoOx3</strain>
    </source>
</reference>
<dbReference type="Proteomes" id="UP001156215">
    <property type="component" value="Chromosome"/>
</dbReference>
<organism evidence="2 3">
    <name type="scientific">Oxalobacter vibrioformis</name>
    <dbReference type="NCBI Taxonomy" id="933080"/>
    <lineage>
        <taxon>Bacteria</taxon>
        <taxon>Pseudomonadati</taxon>
        <taxon>Pseudomonadota</taxon>
        <taxon>Betaproteobacteria</taxon>
        <taxon>Burkholderiales</taxon>
        <taxon>Oxalobacteraceae</taxon>
        <taxon>Oxalobacter</taxon>
    </lineage>
</organism>
<dbReference type="RefSeq" id="WP_269309462.1">
    <property type="nucleotide sequence ID" value="NZ_CP098242.1"/>
</dbReference>